<evidence type="ECO:0000256" key="1">
    <source>
        <dbReference type="SAM" id="MobiDB-lite"/>
    </source>
</evidence>
<feature type="region of interest" description="Disordered" evidence="1">
    <location>
        <begin position="142"/>
        <end position="187"/>
    </location>
</feature>
<gene>
    <name evidence="2" type="ORF">ANN_26718</name>
</gene>
<name>A0ABQ8RZ49_PERAM</name>
<accession>A0ABQ8RZ49</accession>
<organism evidence="2 3">
    <name type="scientific">Periplaneta americana</name>
    <name type="common">American cockroach</name>
    <name type="synonym">Blatta americana</name>
    <dbReference type="NCBI Taxonomy" id="6978"/>
    <lineage>
        <taxon>Eukaryota</taxon>
        <taxon>Metazoa</taxon>
        <taxon>Ecdysozoa</taxon>
        <taxon>Arthropoda</taxon>
        <taxon>Hexapoda</taxon>
        <taxon>Insecta</taxon>
        <taxon>Pterygota</taxon>
        <taxon>Neoptera</taxon>
        <taxon>Polyneoptera</taxon>
        <taxon>Dictyoptera</taxon>
        <taxon>Blattodea</taxon>
        <taxon>Blattoidea</taxon>
        <taxon>Blattidae</taxon>
        <taxon>Blattinae</taxon>
        <taxon>Periplaneta</taxon>
    </lineage>
</organism>
<dbReference type="EMBL" id="JAJSOF020000039">
    <property type="protein sequence ID" value="KAJ4426919.1"/>
    <property type="molecule type" value="Genomic_DNA"/>
</dbReference>
<proteinExistence type="predicted"/>
<dbReference type="Proteomes" id="UP001148838">
    <property type="component" value="Unassembled WGS sequence"/>
</dbReference>
<evidence type="ECO:0000313" key="3">
    <source>
        <dbReference type="Proteomes" id="UP001148838"/>
    </source>
</evidence>
<keyword evidence="3" id="KW-1185">Reference proteome</keyword>
<feature type="compositionally biased region" description="Acidic residues" evidence="1">
    <location>
        <begin position="154"/>
        <end position="183"/>
    </location>
</feature>
<reference evidence="2 3" key="1">
    <citation type="journal article" date="2022" name="Allergy">
        <title>Genome assembly and annotation of Periplaneta americana reveal a comprehensive cockroach allergen profile.</title>
        <authorList>
            <person name="Wang L."/>
            <person name="Xiong Q."/>
            <person name="Saelim N."/>
            <person name="Wang L."/>
            <person name="Nong W."/>
            <person name="Wan A.T."/>
            <person name="Shi M."/>
            <person name="Liu X."/>
            <person name="Cao Q."/>
            <person name="Hui J.H.L."/>
            <person name="Sookrung N."/>
            <person name="Leung T.F."/>
            <person name="Tungtrongchitr A."/>
            <person name="Tsui S.K.W."/>
        </authorList>
    </citation>
    <scope>NUCLEOTIDE SEQUENCE [LARGE SCALE GENOMIC DNA]</scope>
    <source>
        <strain evidence="2">PWHHKU_190912</strain>
    </source>
</reference>
<protein>
    <submittedName>
        <fullName evidence="2">Uncharacterized protein</fullName>
    </submittedName>
</protein>
<comment type="caution">
    <text evidence="2">The sequence shown here is derived from an EMBL/GenBank/DDBJ whole genome shotgun (WGS) entry which is preliminary data.</text>
</comment>
<sequence>MPTMQTMCILHENASCVVTIRADTVFGYDVLLVKEDNPYINQTRNLQAEITDSLRHLPINVNNIGTINPRNIRKQLRVTSYNQWSALPGKDSSTLNTVFAIFKVSFHFCYLHPGAGENLDTVMTEYLHGNIICTSGGDDGSDSDDGCGHGVGDDNNDDDDFDGDDGDYDDEEEKQEEQEEDGDGVNQKMTQFRKVLVITVFAIHLESKHTLL</sequence>
<evidence type="ECO:0000313" key="2">
    <source>
        <dbReference type="EMBL" id="KAJ4426919.1"/>
    </source>
</evidence>